<dbReference type="Pfam" id="PF04235">
    <property type="entry name" value="DUF418"/>
    <property type="match status" value="1"/>
</dbReference>
<reference evidence="3 4" key="1">
    <citation type="journal article" date="2000" name="Nucleic Acids Res.">
        <title>Complete genome sequence of the alkaliphilic bacterium Bacillus halodurans and genomic sequence comparison with Bacillus subtilis.</title>
        <authorList>
            <person name="Takami H."/>
            <person name="Nakasone K."/>
            <person name="Takaki Y."/>
            <person name="Maeno G."/>
            <person name="Sasaki R."/>
            <person name="Masui N."/>
            <person name="Fuji F."/>
            <person name="Hirama C."/>
            <person name="Nakamura Y."/>
            <person name="Ogasawara N."/>
            <person name="Kuhara S."/>
            <person name="Horikoshi K."/>
        </authorList>
    </citation>
    <scope>NUCLEOTIDE SEQUENCE [LARGE SCALE GENOMIC DNA]</scope>
    <source>
        <strain evidence="4">ATCC BAA-125 / DSM 18197 / FERM 7344 / JCM 9153 / C-125</strain>
    </source>
</reference>
<accession>Q9KFW4</accession>
<dbReference type="RefSeq" id="WP_010896536.1">
    <property type="nucleotide sequence ID" value="NC_002570.2"/>
</dbReference>
<dbReference type="PANTHER" id="PTHR30590:SF2">
    <property type="entry name" value="INNER MEMBRANE PROTEIN"/>
    <property type="match status" value="1"/>
</dbReference>
<feature type="transmembrane region" description="Helical" evidence="1">
    <location>
        <begin position="21"/>
        <end position="43"/>
    </location>
</feature>
<dbReference type="KEGG" id="bha:BH0357"/>
<evidence type="ECO:0000313" key="4">
    <source>
        <dbReference type="Proteomes" id="UP000001258"/>
    </source>
</evidence>
<organism evidence="3 4">
    <name type="scientific">Halalkalibacterium halodurans (strain ATCC BAA-125 / DSM 18197 / FERM 7344 / JCM 9153 / C-125)</name>
    <name type="common">Bacillus halodurans</name>
    <dbReference type="NCBI Taxonomy" id="272558"/>
    <lineage>
        <taxon>Bacteria</taxon>
        <taxon>Bacillati</taxon>
        <taxon>Bacillota</taxon>
        <taxon>Bacilli</taxon>
        <taxon>Bacillales</taxon>
        <taxon>Bacillaceae</taxon>
        <taxon>Halalkalibacterium (ex Joshi et al. 2022)</taxon>
    </lineage>
</organism>
<gene>
    <name evidence="3" type="ordered locus">BH0357</name>
</gene>
<evidence type="ECO:0000256" key="1">
    <source>
        <dbReference type="SAM" id="Phobius"/>
    </source>
</evidence>
<dbReference type="PANTHER" id="PTHR30590">
    <property type="entry name" value="INNER MEMBRANE PROTEIN"/>
    <property type="match status" value="1"/>
</dbReference>
<dbReference type="Proteomes" id="UP000001258">
    <property type="component" value="Chromosome"/>
</dbReference>
<dbReference type="STRING" id="272558.gene:10726210"/>
<keyword evidence="4" id="KW-1185">Reference proteome</keyword>
<dbReference type="AlphaFoldDB" id="Q9KFW4"/>
<dbReference type="InterPro" id="IPR052529">
    <property type="entry name" value="Bact_Transport_Assoc"/>
</dbReference>
<dbReference type="OrthoDB" id="2388539at2"/>
<dbReference type="InterPro" id="IPR007349">
    <property type="entry name" value="DUF418"/>
</dbReference>
<dbReference type="HOGENOM" id="CLU_1537013_0_0_9"/>
<proteinExistence type="predicted"/>
<protein>
    <submittedName>
        <fullName evidence="3">BH0357 protein</fullName>
    </submittedName>
</protein>
<evidence type="ECO:0000313" key="3">
    <source>
        <dbReference type="EMBL" id="BAB04076.1"/>
    </source>
</evidence>
<evidence type="ECO:0000259" key="2">
    <source>
        <dbReference type="Pfam" id="PF04235"/>
    </source>
</evidence>
<dbReference type="eggNOG" id="COG2311">
    <property type="taxonomic scope" value="Bacteria"/>
</dbReference>
<name>Q9KFW4_HALH5</name>
<feature type="transmembrane region" description="Helical" evidence="1">
    <location>
        <begin position="97"/>
        <end position="119"/>
    </location>
</feature>
<dbReference type="EMBL" id="BA000004">
    <property type="protein sequence ID" value="BAB04076.1"/>
    <property type="molecule type" value="Genomic_DNA"/>
</dbReference>
<sequence>MARKHLLTEAHLHRKQLRRMAVVGISIALVGGLPLAIVGAHSWELSPIATGLIQAIHIMSGIAGGCAYAALFGLLGPVVNRSALAIRALVALGKRSFTFYVFNETMLVLLLSPVALGLGGGLHSTGAAVTAILIWLTAVGLAFLLEKKNMRGPLEVLLRWLLDRNAPKLKQTQA</sequence>
<feature type="domain" description="DUF418" evidence="2">
    <location>
        <begin position="1"/>
        <end position="162"/>
    </location>
</feature>
<dbReference type="PIR" id="E83694">
    <property type="entry name" value="E83694"/>
</dbReference>
<keyword evidence="1" id="KW-0812">Transmembrane</keyword>
<feature type="transmembrane region" description="Helical" evidence="1">
    <location>
        <begin position="125"/>
        <end position="145"/>
    </location>
</feature>
<keyword evidence="1" id="KW-0472">Membrane</keyword>
<keyword evidence="1" id="KW-1133">Transmembrane helix</keyword>
<dbReference type="GeneID" id="87595918"/>
<feature type="transmembrane region" description="Helical" evidence="1">
    <location>
        <begin position="55"/>
        <end position="76"/>
    </location>
</feature>